<evidence type="ECO:0000259" key="3">
    <source>
        <dbReference type="Pfam" id="PF13930"/>
    </source>
</evidence>
<organism evidence="5 6">
    <name type="scientific">Tetragenococcus koreensis</name>
    <dbReference type="NCBI Taxonomy" id="290335"/>
    <lineage>
        <taxon>Bacteria</taxon>
        <taxon>Bacillati</taxon>
        <taxon>Bacillota</taxon>
        <taxon>Bacilli</taxon>
        <taxon>Lactobacillales</taxon>
        <taxon>Enterococcaceae</taxon>
        <taxon>Tetragenococcus</taxon>
    </lineage>
</organism>
<proteinExistence type="predicted"/>
<protein>
    <recommendedName>
        <fullName evidence="3">Type VII secretion system protein EssD-like domain-containing protein</fullName>
    </recommendedName>
</protein>
<dbReference type="AlphaFoldDB" id="A0AAN4UE29"/>
<sequence>MGMDDVFLLTFFVSVGAFIYFFKKSKRNRRIAVGVAIVALFGFDATYEEPPETATAASTTEVTESVANSKISKTTTESSSEPAKVSEEKETQVTKKSKKERKEQEEQKERAAEKEQTEKGGKEKEKKKAEAAKKEQDKKEEKQREKEAAEKKQAEKERKTKEEKQKKEVAEKKKKEQKSKSSAAAKKSNKDLADLDYDGVQTIDVNDNEPTFSKNDLSLANKAWEKYGDLDKLNRATSAEAMLNQSTMPEGDEERGDISNVEPTGWKNKKIKSGYLYNRSHLIGWALSAENDNWKNLITGTRQLNSPEMQRFEMDVKYYLEQSKDNYVRYSVTPIFRGDEELARGVHMMAQSVGDDEISFNKYVFNVQDGVTLDYSDGTSQVDENMQVAEDQEKAKQEAEENNEQPEEQPVQEEPSGEQYVDENGNGLIKGSKSKIYHVPGSQYYDQTTNPERTFKSIEEAEDAGYRAPK</sequence>
<feature type="region of interest" description="Disordered" evidence="1">
    <location>
        <begin position="52"/>
        <end position="189"/>
    </location>
</feature>
<evidence type="ECO:0000313" key="7">
    <source>
        <dbReference type="Proteomes" id="UP000886607"/>
    </source>
</evidence>
<reference evidence="5" key="2">
    <citation type="journal article" date="2020" name="Int. Dairy J.">
        <title>Lactic acid bacterial diversity in Brie cheese focusing on salt concentration and pH of isolation medium and characterisation of halophilic and alkaliphilic lactic acid bacterial isolates.</title>
        <authorList>
            <person name="Unno R."/>
            <person name="Matsutani M."/>
            <person name="Suzuki T."/>
            <person name="Kodama K."/>
            <person name="Matsushita H."/>
            <person name="Yamasato K."/>
            <person name="Koizumi Y."/>
            <person name="Ishikawa M."/>
        </authorList>
    </citation>
    <scope>NUCLEOTIDE SEQUENCE</scope>
    <source>
        <strain evidence="5">7C1</strain>
        <strain evidence="4">8C4</strain>
    </source>
</reference>
<keyword evidence="7" id="KW-1185">Reference proteome</keyword>
<evidence type="ECO:0000256" key="1">
    <source>
        <dbReference type="SAM" id="MobiDB-lite"/>
    </source>
</evidence>
<gene>
    <name evidence="4" type="ORF">TK11N_24610</name>
    <name evidence="5" type="ORF">TK2N_24650</name>
</gene>
<comment type="caution">
    <text evidence="5">The sequence shown here is derived from an EMBL/GenBank/DDBJ whole genome shotgun (WGS) entry which is preliminary data.</text>
</comment>
<name>A0AAN4UE29_9ENTE</name>
<keyword evidence="2" id="KW-0472">Membrane</keyword>
<dbReference type="Proteomes" id="UP000886597">
    <property type="component" value="Unassembled WGS sequence"/>
</dbReference>
<dbReference type="Proteomes" id="UP000886607">
    <property type="component" value="Unassembled WGS sequence"/>
</dbReference>
<dbReference type="PANTHER" id="PTHR15272">
    <property type="entry name" value="CHROMATIN ASSEMBLY FACTOR 1 SUBUNIT A CAF-1 SUBUNIT A"/>
    <property type="match status" value="1"/>
</dbReference>
<dbReference type="InterPro" id="IPR044927">
    <property type="entry name" value="Endonuclea_NS_2"/>
</dbReference>
<dbReference type="GO" id="GO:0033186">
    <property type="term" value="C:CAF-1 complex"/>
    <property type="evidence" value="ECO:0007669"/>
    <property type="project" value="TreeGrafter"/>
</dbReference>
<accession>A0AAN4UE29</accession>
<evidence type="ECO:0000313" key="4">
    <source>
        <dbReference type="EMBL" id="GEQ50609.1"/>
    </source>
</evidence>
<dbReference type="GO" id="GO:0006334">
    <property type="term" value="P:nucleosome assembly"/>
    <property type="evidence" value="ECO:0007669"/>
    <property type="project" value="TreeGrafter"/>
</dbReference>
<feature type="compositionally biased region" description="Basic and acidic residues" evidence="1">
    <location>
        <begin position="84"/>
        <end position="93"/>
    </location>
</feature>
<feature type="compositionally biased region" description="Acidic residues" evidence="1">
    <location>
        <begin position="400"/>
        <end position="411"/>
    </location>
</feature>
<dbReference type="Gene3D" id="3.40.570.10">
    <property type="entry name" value="Extracellular Endonuclease, subunit A"/>
    <property type="match status" value="1"/>
</dbReference>
<reference evidence="5" key="1">
    <citation type="submission" date="2019-08" db="EMBL/GenBank/DDBJ databases">
        <authorList>
            <person name="Ishikawa M."/>
            <person name="Suzuki T."/>
            <person name="Matsutani M."/>
        </authorList>
    </citation>
    <scope>NUCLEOTIDE SEQUENCE</scope>
    <source>
        <strain evidence="5">7C1</strain>
        <strain evidence="4">8C4</strain>
    </source>
</reference>
<evidence type="ECO:0000256" key="2">
    <source>
        <dbReference type="SAM" id="Phobius"/>
    </source>
</evidence>
<dbReference type="EMBL" id="BKBO01000070">
    <property type="protein sequence ID" value="GEQ50609.1"/>
    <property type="molecule type" value="Genomic_DNA"/>
</dbReference>
<dbReference type="InterPro" id="IPR044929">
    <property type="entry name" value="DNA/RNA_non-sp_Endonuclease_sf"/>
</dbReference>
<evidence type="ECO:0000313" key="6">
    <source>
        <dbReference type="Proteomes" id="UP000886597"/>
    </source>
</evidence>
<feature type="compositionally biased region" description="Basic and acidic residues" evidence="1">
    <location>
        <begin position="100"/>
        <end position="174"/>
    </location>
</feature>
<dbReference type="EMBL" id="BKBQ01000072">
    <property type="protein sequence ID" value="GEQ55621.1"/>
    <property type="molecule type" value="Genomic_DNA"/>
</dbReference>
<keyword evidence="2" id="KW-1133">Transmembrane helix</keyword>
<keyword evidence="2" id="KW-0812">Transmembrane</keyword>
<feature type="transmembrane region" description="Helical" evidence="2">
    <location>
        <begin position="6"/>
        <end position="22"/>
    </location>
</feature>
<dbReference type="PANTHER" id="PTHR15272:SF0">
    <property type="entry name" value="CHROMATIN ASSEMBLY FACTOR 1 SUBUNIT A"/>
    <property type="match status" value="1"/>
</dbReference>
<feature type="compositionally biased region" description="Low complexity" evidence="1">
    <location>
        <begin position="52"/>
        <end position="81"/>
    </location>
</feature>
<feature type="region of interest" description="Disordered" evidence="1">
    <location>
        <begin position="390"/>
        <end position="470"/>
    </location>
</feature>
<feature type="domain" description="Type VII secretion system protein EssD-like" evidence="3">
    <location>
        <begin position="219"/>
        <end position="353"/>
    </location>
</feature>
<evidence type="ECO:0000313" key="5">
    <source>
        <dbReference type="EMBL" id="GEQ55621.1"/>
    </source>
</evidence>
<dbReference type="Pfam" id="PF13930">
    <property type="entry name" value="Endonuclea_NS_2"/>
    <property type="match status" value="1"/>
</dbReference>